<dbReference type="Gene3D" id="1.10.606.10">
    <property type="entry name" value="Vanadium-containing Chloroperoxidase, domain 2"/>
    <property type="match status" value="1"/>
</dbReference>
<dbReference type="GO" id="GO:0004601">
    <property type="term" value="F:peroxidase activity"/>
    <property type="evidence" value="ECO:0007669"/>
    <property type="project" value="InterPro"/>
</dbReference>
<evidence type="ECO:0000259" key="3">
    <source>
        <dbReference type="PROSITE" id="PS50835"/>
    </source>
</evidence>
<keyword evidence="5" id="KW-1185">Reference proteome</keyword>
<proteinExistence type="predicted"/>
<evidence type="ECO:0000313" key="4">
    <source>
        <dbReference type="EMBL" id="MBK1878499.1"/>
    </source>
</evidence>
<reference evidence="4" key="1">
    <citation type="submission" date="2021-01" db="EMBL/GenBank/DDBJ databases">
        <title>Modified the classification status of verrucomicrobia.</title>
        <authorList>
            <person name="Feng X."/>
        </authorList>
    </citation>
    <scope>NUCLEOTIDE SEQUENCE</scope>
    <source>
        <strain evidence="4">KCTC 13126</strain>
    </source>
</reference>
<dbReference type="CDD" id="cd03398">
    <property type="entry name" value="PAP2_haloperoxidase"/>
    <property type="match status" value="1"/>
</dbReference>
<dbReference type="Pfam" id="PF13927">
    <property type="entry name" value="Ig_3"/>
    <property type="match status" value="1"/>
</dbReference>
<dbReference type="RefSeq" id="WP_200356711.1">
    <property type="nucleotide sequence ID" value="NZ_JAENIL010000031.1"/>
</dbReference>
<evidence type="ECO:0000256" key="2">
    <source>
        <dbReference type="SAM" id="SignalP"/>
    </source>
</evidence>
<keyword evidence="1 2" id="KW-0732">Signal</keyword>
<dbReference type="InterPro" id="IPR027039">
    <property type="entry name" value="Crtac1"/>
</dbReference>
<comment type="caution">
    <text evidence="4">The sequence shown here is derived from an EMBL/GenBank/DDBJ whole genome shotgun (WGS) entry which is preliminary data.</text>
</comment>
<dbReference type="SUPFAM" id="SSF69318">
    <property type="entry name" value="Integrin alpha N-terminal domain"/>
    <property type="match status" value="2"/>
</dbReference>
<dbReference type="InterPro" id="IPR028994">
    <property type="entry name" value="Integrin_alpha_N"/>
</dbReference>
<feature type="signal peptide" evidence="2">
    <location>
        <begin position="1"/>
        <end position="20"/>
    </location>
</feature>
<dbReference type="InterPro" id="IPR011519">
    <property type="entry name" value="UnbV_ASPIC"/>
</dbReference>
<dbReference type="Gene3D" id="2.60.40.10">
    <property type="entry name" value="Immunoglobulins"/>
    <property type="match status" value="1"/>
</dbReference>
<dbReference type="PANTHER" id="PTHR16026">
    <property type="entry name" value="CARTILAGE ACIDIC PROTEIN 1"/>
    <property type="match status" value="1"/>
</dbReference>
<feature type="domain" description="Ig-like" evidence="3">
    <location>
        <begin position="532"/>
        <end position="613"/>
    </location>
</feature>
<dbReference type="PROSITE" id="PS50835">
    <property type="entry name" value="IG_LIKE"/>
    <property type="match status" value="1"/>
</dbReference>
<dbReference type="Pfam" id="PF07593">
    <property type="entry name" value="UnbV_ASPIC"/>
    <property type="match status" value="1"/>
</dbReference>
<feature type="chain" id="PRO_5036796788" evidence="2">
    <location>
        <begin position="21"/>
        <end position="1408"/>
    </location>
</feature>
<organism evidence="4 5">
    <name type="scientific">Pelagicoccus mobilis</name>
    <dbReference type="NCBI Taxonomy" id="415221"/>
    <lineage>
        <taxon>Bacteria</taxon>
        <taxon>Pseudomonadati</taxon>
        <taxon>Verrucomicrobiota</taxon>
        <taxon>Opitutia</taxon>
        <taxon>Puniceicoccales</taxon>
        <taxon>Pelagicoccaceae</taxon>
        <taxon>Pelagicoccus</taxon>
    </lineage>
</organism>
<dbReference type="Pfam" id="PF21167">
    <property type="entry name" value="DUF6851"/>
    <property type="match status" value="1"/>
</dbReference>
<evidence type="ECO:0000256" key="1">
    <source>
        <dbReference type="ARBA" id="ARBA00022729"/>
    </source>
</evidence>
<accession>A0A934S316</accession>
<evidence type="ECO:0000313" key="5">
    <source>
        <dbReference type="Proteomes" id="UP000617628"/>
    </source>
</evidence>
<dbReference type="SUPFAM" id="SSF48726">
    <property type="entry name" value="Immunoglobulin"/>
    <property type="match status" value="1"/>
</dbReference>
<dbReference type="Gene3D" id="2.130.10.130">
    <property type="entry name" value="Integrin alpha, N-terminal"/>
    <property type="match status" value="2"/>
</dbReference>
<dbReference type="InterPro" id="IPR013517">
    <property type="entry name" value="FG-GAP"/>
</dbReference>
<dbReference type="PANTHER" id="PTHR16026:SF0">
    <property type="entry name" value="CARTILAGE ACIDIC PROTEIN 1"/>
    <property type="match status" value="1"/>
</dbReference>
<dbReference type="Pfam" id="PF13517">
    <property type="entry name" value="FG-GAP_3"/>
    <property type="match status" value="2"/>
</dbReference>
<dbReference type="InterPro" id="IPR036938">
    <property type="entry name" value="PAP2/HPO_sf"/>
</dbReference>
<dbReference type="Proteomes" id="UP000617628">
    <property type="component" value="Unassembled WGS sequence"/>
</dbReference>
<dbReference type="InterPro" id="IPR013783">
    <property type="entry name" value="Ig-like_fold"/>
</dbReference>
<name>A0A934S316_9BACT</name>
<dbReference type="InterPro" id="IPR016119">
    <property type="entry name" value="Br/Cl_peroxidase_C"/>
</dbReference>
<dbReference type="SUPFAM" id="SSF48317">
    <property type="entry name" value="Acid phosphatase/Vanadium-dependent haloperoxidase"/>
    <property type="match status" value="1"/>
</dbReference>
<dbReference type="EMBL" id="JAENIL010000031">
    <property type="protein sequence ID" value="MBK1878499.1"/>
    <property type="molecule type" value="Genomic_DNA"/>
</dbReference>
<protein>
    <submittedName>
        <fullName evidence="4">VCBS repeat-containing protein</fullName>
    </submittedName>
</protein>
<sequence length="1408" mass="154761">MTPNFNKYLFLFLLSSAPLAAEFQDVSQSAGLLNVQAQIEDDIDNHGGSAAVDVDGDGFTDILLAKYQSPPLLYMNNGDGTFTNEATERGLAEAIDAAAFGAGDLDNDGDPDLLIVPYQSNRFYLYLNDGSGNFTEAAIERGADATVKQIPHDGYSVGLVDYNRDGYLDIYVSQWGIEATFEAHKHSVLLRNRGKEAPGHFENVTRSAGLDPADFGNSQWNFSSGWADFDEDGWPDLALVADFVRSKLFWNNGNGTFVETTQASGVGLDKSGMGVAIADYDADGLLDFYVTAIFDQLHCETDDACSGSKLYRNIGNRQFEEVSEAMAVDRPGWGWGVSFFEYDNDGDFDLIVTNGMPVPDNPQANPASADDPTTLFVNPGDGTAFLDQTNGSGIDDIGYGRGILVIDYDNDGDEDLIVVNAFSNPIVYRSDASENGNDWIRFSFEGIASNRDGIGALVRVTDGAKTQTLVFNPTNAFIGQREAFLHFGLGASDGTIDTVEILWPSGIEQTLSNVSANQLHHIVEPTDSEHPPYFSFHPEVEGLLGIGDSIHLRVEAHAFPQPTIQWFKDGVEIVGATSPTLHIKSLANFDEGSYYAVATSGETTIQSEAVDIALDYDIDEHSVAHWWNEFMLEAIRRDFPDPTKHGRNLYHVSAAMWDAFWPYEQEQWSNAAAVFHQENISPSDWGEDRLATQEEAISHAAYTVLNARYQNSPGAESSLFGFRWLMQQLGYDPDDTSVEGNSPAAVGNRIGNAVLEINYHDGSNELNDYADTSGYEAVNDPMPVELSGTEVVDINRWQPLLFQNAVSQNGIPIGELTQTFLGVNWREVDTFALQKPTSSTIAFDPGPPPQYPDQRQAFIDSTVEVIRFSSYLDPQDGEMIDISPGARLNNPLGTNDGTGRPTNPFNGLAYQPNLVKRADYGRILAEFWADGPASETPPGHWNTLHNEITQSPFFERKFMGRGEELSKLEWDVRAYLALNGAMHDAAVAAWTLKRQYDYSRPITMIRYFGGNGQSSDPNLPSYHPDGLPLIPELIELITDESAAEGQRHHHLASSVGKVAIRSWAGEPDNADTGVGGVDWILPEDWFPYQRSTFVTPAFAAFVSGHSTFSRAAAEVMTLLTGDPFFPAGMGQFLFPKNGFLEFEQGPSEDVILQWATYYDAADQAGISRLYGGIHVRADDFIGRTLGSRIGVEAFVKSYSLRHQNAGYKPFDWVEIEQDLITGTDFTNTRLDLIDNGLPFRLSHSVEEASSNPSEAISFIPPTNGSKMKWLIQSDHLIGLELSGQANANDPLTLEFAITQQAPKMLLLTGSSTEISAAETDSFSLTVLQLIDNDWVEHDHNPHWLDTDLSSVSASLARRHNGDTAPEDFQISDTLFLEEGVYRVELFPTDSSETVSLQILSPLSLANNN</sequence>
<dbReference type="InterPro" id="IPR007110">
    <property type="entry name" value="Ig-like_dom"/>
</dbReference>
<gene>
    <name evidence="4" type="ORF">JIN87_16580</name>
</gene>
<dbReference type="InterPro" id="IPR049283">
    <property type="entry name" value="DUF6851"/>
</dbReference>
<dbReference type="InterPro" id="IPR036179">
    <property type="entry name" value="Ig-like_dom_sf"/>
</dbReference>